<dbReference type="EC" id="3.1.21.10" evidence="12 13"/>
<dbReference type="Gene3D" id="3.30.420.10">
    <property type="entry name" value="Ribonuclease H-like superfamily/Ribonuclease H"/>
    <property type="match status" value="1"/>
</dbReference>
<evidence type="ECO:0000256" key="8">
    <source>
        <dbReference type="ARBA" id="ARBA00022842"/>
    </source>
</evidence>
<gene>
    <name evidence="12 14" type="primary">ruvC</name>
    <name evidence="14" type="ORF">QYE77_04670</name>
</gene>
<dbReference type="InterPro" id="IPR036397">
    <property type="entry name" value="RNaseH_sf"/>
</dbReference>
<protein>
    <recommendedName>
        <fullName evidence="12 13">Crossover junction endodeoxyribonuclease RuvC</fullName>
        <ecNumber evidence="12 13">3.1.21.10</ecNumber>
    </recommendedName>
    <alternativeName>
        <fullName evidence="12">Holliday junction nuclease RuvC</fullName>
    </alternativeName>
    <alternativeName>
        <fullName evidence="12">Holliday junction resolvase RuvC</fullName>
    </alternativeName>
</protein>
<dbReference type="InterPro" id="IPR020563">
    <property type="entry name" value="X-over_junc_endoDNase_Mg_BS"/>
</dbReference>
<sequence length="163" mass="17406">MMVVGIDPGTATTGYGIVEDKGYGLEAITYGVVTTAPSLPLEQRLAQLFDALSTLIQRYKPDSAAVEQLFFQRNVRTAIAVGQARGVALLALAKAGLSVGEYSPLEVKQAVTGYGGADKNQVQHMVQLLLNLPEVPHPDDAADALAVAICHLHHLRTAQQWTT</sequence>
<keyword evidence="9 12" id="KW-0238">DNA-binding</keyword>
<dbReference type="PANTHER" id="PTHR30194">
    <property type="entry name" value="CROSSOVER JUNCTION ENDODEOXYRIBONUCLEASE RUVC"/>
    <property type="match status" value="1"/>
</dbReference>
<keyword evidence="11 12" id="KW-0234">DNA repair</keyword>
<dbReference type="PROSITE" id="PS01321">
    <property type="entry name" value="RUVC"/>
    <property type="match status" value="1"/>
</dbReference>
<accession>A0ABU3NL31</accession>
<comment type="function">
    <text evidence="12">The RuvA-RuvB-RuvC complex processes Holliday junction (HJ) DNA during genetic recombination and DNA repair. Endonuclease that resolves HJ intermediates. Cleaves cruciform DNA by making single-stranded nicks across the HJ at symmetrical positions within the homologous arms, yielding a 5'-phosphate and a 3'-hydroxyl group; requires a central core of homology in the junction. The consensus cleavage sequence is 5'-(A/T)TT(C/G)-3'. Cleavage occurs on the 3'-side of the TT dinucleotide at the point of strand exchange. HJ branch migration catalyzed by RuvA-RuvB allows RuvC to scan DNA until it finds its consensus sequence, where it cleaves and resolves the cruciform DNA.</text>
</comment>
<reference evidence="14 15" key="1">
    <citation type="submission" date="2023-07" db="EMBL/GenBank/DDBJ databases">
        <title>Novel species of Thermanaerothrix with wide hydrolytic capabilities.</title>
        <authorList>
            <person name="Zayulina K.S."/>
            <person name="Podosokorskaya O.A."/>
            <person name="Elcheninov A.G."/>
        </authorList>
    </citation>
    <scope>NUCLEOTIDE SEQUENCE [LARGE SCALE GENOMIC DNA]</scope>
    <source>
        <strain evidence="14 15">4228-RoL</strain>
    </source>
</reference>
<evidence type="ECO:0000313" key="15">
    <source>
        <dbReference type="Proteomes" id="UP001254165"/>
    </source>
</evidence>
<dbReference type="NCBIfam" id="TIGR00228">
    <property type="entry name" value="ruvC"/>
    <property type="match status" value="1"/>
</dbReference>
<comment type="subunit">
    <text evidence="12">Homodimer which binds Holliday junction (HJ) DNA. The HJ becomes 2-fold symmetrical on binding to RuvC with unstacked arms; it has a different conformation from HJ DNA in complex with RuvA. In the full resolvosome a probable DNA-RuvA(4)-RuvB(12)-RuvC(2) complex forms which resolves the HJ.</text>
</comment>
<feature type="active site" evidence="12">
    <location>
        <position position="67"/>
    </location>
</feature>
<comment type="similarity">
    <text evidence="1 12">Belongs to the RuvC family.</text>
</comment>
<dbReference type="InterPro" id="IPR012337">
    <property type="entry name" value="RNaseH-like_sf"/>
</dbReference>
<dbReference type="PANTHER" id="PTHR30194:SF3">
    <property type="entry name" value="CROSSOVER JUNCTION ENDODEOXYRIBONUCLEASE RUVC"/>
    <property type="match status" value="1"/>
</dbReference>
<keyword evidence="10 12" id="KW-0233">DNA recombination</keyword>
<evidence type="ECO:0000256" key="6">
    <source>
        <dbReference type="ARBA" id="ARBA00022763"/>
    </source>
</evidence>
<evidence type="ECO:0000256" key="4">
    <source>
        <dbReference type="ARBA" id="ARBA00022723"/>
    </source>
</evidence>
<comment type="subcellular location">
    <subcellularLocation>
        <location evidence="12">Cytoplasm</location>
    </subcellularLocation>
</comment>
<keyword evidence="8 12" id="KW-0460">Magnesium</keyword>
<feature type="binding site" evidence="12">
    <location>
        <position position="67"/>
    </location>
    <ligand>
        <name>Mg(2+)</name>
        <dbReference type="ChEBI" id="CHEBI:18420"/>
        <label>2</label>
    </ligand>
</feature>
<keyword evidence="5 12" id="KW-0255">Endonuclease</keyword>
<feature type="active site" evidence="12">
    <location>
        <position position="140"/>
    </location>
</feature>
<dbReference type="EMBL" id="JAUHMF010000001">
    <property type="protein sequence ID" value="MDT8897551.1"/>
    <property type="molecule type" value="Genomic_DNA"/>
</dbReference>
<keyword evidence="3 12" id="KW-0540">Nuclease</keyword>
<evidence type="ECO:0000313" key="14">
    <source>
        <dbReference type="EMBL" id="MDT8897551.1"/>
    </source>
</evidence>
<dbReference type="CDD" id="cd16962">
    <property type="entry name" value="RuvC"/>
    <property type="match status" value="1"/>
</dbReference>
<keyword evidence="7 12" id="KW-0378">Hydrolase</keyword>
<evidence type="ECO:0000256" key="9">
    <source>
        <dbReference type="ARBA" id="ARBA00023125"/>
    </source>
</evidence>
<evidence type="ECO:0000256" key="10">
    <source>
        <dbReference type="ARBA" id="ARBA00023172"/>
    </source>
</evidence>
<keyword evidence="15" id="KW-1185">Reference proteome</keyword>
<proteinExistence type="inferred from homology"/>
<keyword evidence="6 12" id="KW-0227">DNA damage</keyword>
<name>A0ABU3NL31_9CHLR</name>
<keyword evidence="2 12" id="KW-0963">Cytoplasm</keyword>
<comment type="catalytic activity">
    <reaction evidence="12">
        <text>Endonucleolytic cleavage at a junction such as a reciprocal single-stranded crossover between two homologous DNA duplexes (Holliday junction).</text>
        <dbReference type="EC" id="3.1.21.10"/>
    </reaction>
</comment>
<evidence type="ECO:0000256" key="12">
    <source>
        <dbReference type="HAMAP-Rule" id="MF_00034"/>
    </source>
</evidence>
<dbReference type="NCBIfam" id="NF000711">
    <property type="entry name" value="PRK00039.2-1"/>
    <property type="match status" value="1"/>
</dbReference>
<keyword evidence="4 12" id="KW-0479">Metal-binding</keyword>
<evidence type="ECO:0000256" key="3">
    <source>
        <dbReference type="ARBA" id="ARBA00022722"/>
    </source>
</evidence>
<organism evidence="14 15">
    <name type="scientific">Thermanaerothrix solaris</name>
    <dbReference type="NCBI Taxonomy" id="3058434"/>
    <lineage>
        <taxon>Bacteria</taxon>
        <taxon>Bacillati</taxon>
        <taxon>Chloroflexota</taxon>
        <taxon>Anaerolineae</taxon>
        <taxon>Anaerolineales</taxon>
        <taxon>Anaerolineaceae</taxon>
        <taxon>Thermanaerothrix</taxon>
    </lineage>
</organism>
<evidence type="ECO:0000256" key="5">
    <source>
        <dbReference type="ARBA" id="ARBA00022759"/>
    </source>
</evidence>
<evidence type="ECO:0000256" key="13">
    <source>
        <dbReference type="NCBIfam" id="TIGR00228"/>
    </source>
</evidence>
<feature type="binding site" evidence="12">
    <location>
        <position position="7"/>
    </location>
    <ligand>
        <name>Mg(2+)</name>
        <dbReference type="ChEBI" id="CHEBI:18420"/>
        <label>1</label>
    </ligand>
</feature>
<dbReference type="InterPro" id="IPR002176">
    <property type="entry name" value="X-over_junc_endoDNase_RuvC"/>
</dbReference>
<evidence type="ECO:0000256" key="7">
    <source>
        <dbReference type="ARBA" id="ARBA00022801"/>
    </source>
</evidence>
<dbReference type="RefSeq" id="WP_315624212.1">
    <property type="nucleotide sequence ID" value="NZ_JAUHMF010000001.1"/>
</dbReference>
<dbReference type="Proteomes" id="UP001254165">
    <property type="component" value="Unassembled WGS sequence"/>
</dbReference>
<dbReference type="PRINTS" id="PR00696">
    <property type="entry name" value="RSOLVASERUVC"/>
</dbReference>
<feature type="binding site" evidence="12">
    <location>
        <position position="140"/>
    </location>
    <ligand>
        <name>Mg(2+)</name>
        <dbReference type="ChEBI" id="CHEBI:18420"/>
        <label>1</label>
    </ligand>
</feature>
<evidence type="ECO:0000256" key="11">
    <source>
        <dbReference type="ARBA" id="ARBA00023204"/>
    </source>
</evidence>
<comment type="cofactor">
    <cofactor evidence="12">
        <name>Mg(2+)</name>
        <dbReference type="ChEBI" id="CHEBI:18420"/>
    </cofactor>
    <text evidence="12">Binds 2 Mg(2+) ion per subunit.</text>
</comment>
<comment type="caution">
    <text evidence="14">The sequence shown here is derived from an EMBL/GenBank/DDBJ whole genome shotgun (WGS) entry which is preliminary data.</text>
</comment>
<dbReference type="SUPFAM" id="SSF53098">
    <property type="entry name" value="Ribonuclease H-like"/>
    <property type="match status" value="1"/>
</dbReference>
<evidence type="ECO:0000256" key="2">
    <source>
        <dbReference type="ARBA" id="ARBA00022490"/>
    </source>
</evidence>
<feature type="active site" evidence="12">
    <location>
        <position position="7"/>
    </location>
</feature>
<evidence type="ECO:0000256" key="1">
    <source>
        <dbReference type="ARBA" id="ARBA00009518"/>
    </source>
</evidence>
<dbReference type="HAMAP" id="MF_00034">
    <property type="entry name" value="RuvC"/>
    <property type="match status" value="1"/>
</dbReference>
<dbReference type="Pfam" id="PF02075">
    <property type="entry name" value="RuvC"/>
    <property type="match status" value="1"/>
</dbReference>